<organism evidence="14 15">
    <name type="scientific">Hydnum rufescens UP504</name>
    <dbReference type="NCBI Taxonomy" id="1448309"/>
    <lineage>
        <taxon>Eukaryota</taxon>
        <taxon>Fungi</taxon>
        <taxon>Dikarya</taxon>
        <taxon>Basidiomycota</taxon>
        <taxon>Agaricomycotina</taxon>
        <taxon>Agaricomycetes</taxon>
        <taxon>Cantharellales</taxon>
        <taxon>Hydnaceae</taxon>
        <taxon>Hydnum</taxon>
    </lineage>
</organism>
<accession>A0A9P6AV99</accession>
<evidence type="ECO:0000256" key="5">
    <source>
        <dbReference type="ARBA" id="ARBA00022803"/>
    </source>
</evidence>
<evidence type="ECO:0000256" key="2">
    <source>
        <dbReference type="ARBA" id="ARBA00022692"/>
    </source>
</evidence>
<gene>
    <name evidence="14" type="ORF">BS47DRAFT_1486522</name>
</gene>
<evidence type="ECO:0000256" key="13">
    <source>
        <dbReference type="SAM" id="Phobius"/>
    </source>
</evidence>
<keyword evidence="6 13" id="KW-1133">Transmembrane helix</keyword>
<feature type="region of interest" description="Disordered" evidence="12">
    <location>
        <begin position="46"/>
        <end position="87"/>
    </location>
</feature>
<dbReference type="SUPFAM" id="SSF48452">
    <property type="entry name" value="TPR-like"/>
    <property type="match status" value="2"/>
</dbReference>
<keyword evidence="15" id="KW-1185">Reference proteome</keyword>
<dbReference type="InterPro" id="IPR019734">
    <property type="entry name" value="TPR_rpt"/>
</dbReference>
<proteinExistence type="inferred from homology"/>
<dbReference type="PROSITE" id="PS50005">
    <property type="entry name" value="TPR"/>
    <property type="match status" value="3"/>
</dbReference>
<keyword evidence="4" id="KW-1000">Mitochondrion outer membrane</keyword>
<evidence type="ECO:0000256" key="4">
    <source>
        <dbReference type="ARBA" id="ARBA00022787"/>
    </source>
</evidence>
<dbReference type="GO" id="GO:0030943">
    <property type="term" value="F:mitochondrion targeting sequence binding"/>
    <property type="evidence" value="ECO:0007669"/>
    <property type="project" value="TreeGrafter"/>
</dbReference>
<dbReference type="Gene3D" id="1.25.40.10">
    <property type="entry name" value="Tetratricopeptide repeat domain"/>
    <property type="match status" value="2"/>
</dbReference>
<evidence type="ECO:0000256" key="10">
    <source>
        <dbReference type="PROSITE-ProRule" id="PRU00339"/>
    </source>
</evidence>
<evidence type="ECO:0000256" key="8">
    <source>
        <dbReference type="ARBA" id="ARBA00023136"/>
    </source>
</evidence>
<dbReference type="OrthoDB" id="2942533at2759"/>
<dbReference type="AlphaFoldDB" id="A0A9P6AV99"/>
<evidence type="ECO:0000256" key="11">
    <source>
        <dbReference type="SAM" id="Coils"/>
    </source>
</evidence>
<keyword evidence="8 13" id="KW-0472">Membrane</keyword>
<evidence type="ECO:0000256" key="1">
    <source>
        <dbReference type="ARBA" id="ARBA00004572"/>
    </source>
</evidence>
<dbReference type="Proteomes" id="UP000886523">
    <property type="component" value="Unassembled WGS sequence"/>
</dbReference>
<keyword evidence="7" id="KW-0496">Mitochondrion</keyword>
<feature type="repeat" description="TPR" evidence="10">
    <location>
        <begin position="103"/>
        <end position="136"/>
    </location>
</feature>
<reference evidence="14" key="1">
    <citation type="journal article" date="2020" name="Nat. Commun.">
        <title>Large-scale genome sequencing of mycorrhizal fungi provides insights into the early evolution of symbiotic traits.</title>
        <authorList>
            <person name="Miyauchi S."/>
            <person name="Kiss E."/>
            <person name="Kuo A."/>
            <person name="Drula E."/>
            <person name="Kohler A."/>
            <person name="Sanchez-Garcia M."/>
            <person name="Morin E."/>
            <person name="Andreopoulos B."/>
            <person name="Barry K.W."/>
            <person name="Bonito G."/>
            <person name="Buee M."/>
            <person name="Carver A."/>
            <person name="Chen C."/>
            <person name="Cichocki N."/>
            <person name="Clum A."/>
            <person name="Culley D."/>
            <person name="Crous P.W."/>
            <person name="Fauchery L."/>
            <person name="Girlanda M."/>
            <person name="Hayes R.D."/>
            <person name="Keri Z."/>
            <person name="LaButti K."/>
            <person name="Lipzen A."/>
            <person name="Lombard V."/>
            <person name="Magnuson J."/>
            <person name="Maillard F."/>
            <person name="Murat C."/>
            <person name="Nolan M."/>
            <person name="Ohm R.A."/>
            <person name="Pangilinan J."/>
            <person name="Pereira M.F."/>
            <person name="Perotto S."/>
            <person name="Peter M."/>
            <person name="Pfister S."/>
            <person name="Riley R."/>
            <person name="Sitrit Y."/>
            <person name="Stielow J.B."/>
            <person name="Szollosi G."/>
            <person name="Zifcakova L."/>
            <person name="Stursova M."/>
            <person name="Spatafora J.W."/>
            <person name="Tedersoo L."/>
            <person name="Vaario L.M."/>
            <person name="Yamada A."/>
            <person name="Yan M."/>
            <person name="Wang P."/>
            <person name="Xu J."/>
            <person name="Bruns T."/>
            <person name="Baldrian P."/>
            <person name="Vilgalys R."/>
            <person name="Dunand C."/>
            <person name="Henrissat B."/>
            <person name="Grigoriev I.V."/>
            <person name="Hibbett D."/>
            <person name="Nagy L.G."/>
            <person name="Martin F.M."/>
        </authorList>
    </citation>
    <scope>NUCLEOTIDE SEQUENCE</scope>
    <source>
        <strain evidence="14">UP504</strain>
    </source>
</reference>
<sequence>MASDSSSEGLLSRAQNLVSENRRAIVVGAVAALAITGAGYYLYATRPEEEGSKKKKNKDKDSPILEERTPPSVEPRSETEDESPRLTKTEIEALPETERFETANKFKIKGNAAYQARKFTQAVDLYTQAIEISPHAEAVYFSNRAACYVNFSPPQYELVVRDCDEALKRDPAYLKALNRRANALEALNRLHEALRDFTTATILDKFQNDAAGASLERVLKKIAQAEARQTISTREPQLPSFTFIYAYLAAFRPRPLPVLPAEPSQGDRTLLLAYEALEAQDYAHSCSLANEAIEQGISWDLGKAEGFNLRGTFKFLTGNSLGARDDLEAALAIIPGFIQVWVKVASVHMELGNTEATFAAFASALSHNPDDPDIYYHRGQVNFILQQFKEAEADYVKSTALDSTFVFSHIQLAVAQYKTEQTAASMATFRRTMKAFPQRSEPQNYYGELLLDQRRFSDAVEKFDRAIELERQKCVAYFVVLTRLTIDAPHQEAYERTSLSSNKALTIYQWQQDLPAAERLLREALKIDPDCDSAIATLAQLTLQQGRLDDAVELFSKHASIARTEPELEQALTFKYATAAQRQFLKEFPHMASQMSQLAHSMMQQQ</sequence>
<evidence type="ECO:0000313" key="15">
    <source>
        <dbReference type="Proteomes" id="UP000886523"/>
    </source>
</evidence>
<evidence type="ECO:0000256" key="6">
    <source>
        <dbReference type="ARBA" id="ARBA00022989"/>
    </source>
</evidence>
<dbReference type="PANTHER" id="PTHR46208:SF1">
    <property type="entry name" value="MITOCHONDRIAL IMPORT RECEPTOR SUBUNIT TOM70"/>
    <property type="match status" value="1"/>
</dbReference>
<dbReference type="GO" id="GO:0045039">
    <property type="term" value="P:protein insertion into mitochondrial inner membrane"/>
    <property type="evidence" value="ECO:0007669"/>
    <property type="project" value="TreeGrafter"/>
</dbReference>
<dbReference type="SMART" id="SM00028">
    <property type="entry name" value="TPR"/>
    <property type="match status" value="10"/>
</dbReference>
<dbReference type="EMBL" id="MU128992">
    <property type="protein sequence ID" value="KAF9512040.1"/>
    <property type="molecule type" value="Genomic_DNA"/>
</dbReference>
<dbReference type="GO" id="GO:0005741">
    <property type="term" value="C:mitochondrial outer membrane"/>
    <property type="evidence" value="ECO:0007669"/>
    <property type="project" value="UniProtKB-SubCell"/>
</dbReference>
<keyword evidence="11" id="KW-0175">Coiled coil</keyword>
<keyword evidence="3" id="KW-0677">Repeat</keyword>
<comment type="caution">
    <text evidence="14">The sequence shown here is derived from an EMBL/GenBank/DDBJ whole genome shotgun (WGS) entry which is preliminary data.</text>
</comment>
<name>A0A9P6AV99_9AGAM</name>
<keyword evidence="2 13" id="KW-0812">Transmembrane</keyword>
<dbReference type="Pfam" id="PF14559">
    <property type="entry name" value="TPR_19"/>
    <property type="match status" value="1"/>
</dbReference>
<keyword evidence="5 10" id="KW-0802">TPR repeat</keyword>
<feature type="coiled-coil region" evidence="11">
    <location>
        <begin position="174"/>
        <end position="228"/>
    </location>
</feature>
<evidence type="ECO:0000256" key="3">
    <source>
        <dbReference type="ARBA" id="ARBA00022737"/>
    </source>
</evidence>
<dbReference type="PANTHER" id="PTHR46208">
    <property type="entry name" value="MITOCHONDRIAL IMPORT RECEPTOR SUBUNIT TOM70"/>
    <property type="match status" value="1"/>
</dbReference>
<dbReference type="InterPro" id="IPR011990">
    <property type="entry name" value="TPR-like_helical_dom_sf"/>
</dbReference>
<feature type="repeat" description="TPR" evidence="10">
    <location>
        <begin position="338"/>
        <end position="371"/>
    </location>
</feature>
<evidence type="ECO:0000256" key="12">
    <source>
        <dbReference type="SAM" id="MobiDB-lite"/>
    </source>
</evidence>
<evidence type="ECO:0000313" key="14">
    <source>
        <dbReference type="EMBL" id="KAF9512040.1"/>
    </source>
</evidence>
<evidence type="ECO:0000256" key="7">
    <source>
        <dbReference type="ARBA" id="ARBA00023128"/>
    </source>
</evidence>
<dbReference type="GO" id="GO:0008320">
    <property type="term" value="F:protein transmembrane transporter activity"/>
    <property type="evidence" value="ECO:0007669"/>
    <property type="project" value="TreeGrafter"/>
</dbReference>
<comment type="similarity">
    <text evidence="9">Belongs to the Tom70 family.</text>
</comment>
<feature type="repeat" description="TPR" evidence="10">
    <location>
        <begin position="440"/>
        <end position="473"/>
    </location>
</feature>
<dbReference type="Pfam" id="PF13432">
    <property type="entry name" value="TPR_16"/>
    <property type="match status" value="2"/>
</dbReference>
<evidence type="ECO:0000256" key="9">
    <source>
        <dbReference type="ARBA" id="ARBA00038030"/>
    </source>
</evidence>
<comment type="subcellular location">
    <subcellularLocation>
        <location evidence="1">Mitochondrion outer membrane</location>
        <topology evidence="1">Single-pass membrane protein</topology>
    </subcellularLocation>
</comment>
<dbReference type="GO" id="GO:0030150">
    <property type="term" value="P:protein import into mitochondrial matrix"/>
    <property type="evidence" value="ECO:0007669"/>
    <property type="project" value="TreeGrafter"/>
</dbReference>
<protein>
    <recommendedName>
        <fullName evidence="16">ADP/ATP carrier receptor</fullName>
    </recommendedName>
</protein>
<evidence type="ECO:0008006" key="16">
    <source>
        <dbReference type="Google" id="ProtNLM"/>
    </source>
</evidence>
<feature type="transmembrane region" description="Helical" evidence="13">
    <location>
        <begin position="24"/>
        <end position="43"/>
    </location>
</feature>